<dbReference type="InterPro" id="IPR011707">
    <property type="entry name" value="Cu-oxidase-like_N"/>
</dbReference>
<feature type="binding site" description="type 1 copper site" evidence="12">
    <location>
        <position position="729"/>
    </location>
    <ligand>
        <name>Cu cation</name>
        <dbReference type="ChEBI" id="CHEBI:23378"/>
        <label>1</label>
    </ligand>
</feature>
<comment type="cofactor">
    <cofactor evidence="1 12">
        <name>Cu(+)</name>
        <dbReference type="ChEBI" id="CHEBI:49552"/>
    </cofactor>
</comment>
<keyword evidence="14" id="KW-0472">Membrane</keyword>
<dbReference type="Gene3D" id="2.60.40.420">
    <property type="entry name" value="Cupredoxins - blue copper proteins"/>
    <property type="match status" value="3"/>
</dbReference>
<evidence type="ECO:0000256" key="10">
    <source>
        <dbReference type="ARBA" id="ARBA00023008"/>
    </source>
</evidence>
<keyword evidence="9" id="KW-0560">Oxidoreductase</keyword>
<evidence type="ECO:0000256" key="5">
    <source>
        <dbReference type="ARBA" id="ARBA00011882"/>
    </source>
</evidence>
<feature type="binding site" description="type 1 copper site" evidence="12">
    <location>
        <position position="676"/>
    </location>
    <ligand>
        <name>Cu cation</name>
        <dbReference type="ChEBI" id="CHEBI:23378"/>
        <label>1</label>
    </ligand>
</feature>
<evidence type="ECO:0000313" key="17">
    <source>
        <dbReference type="Proteomes" id="UP000321484"/>
    </source>
</evidence>
<feature type="transmembrane region" description="Helical" evidence="14">
    <location>
        <begin position="243"/>
        <end position="262"/>
    </location>
</feature>
<evidence type="ECO:0000256" key="8">
    <source>
        <dbReference type="ARBA" id="ARBA00022737"/>
    </source>
</evidence>
<evidence type="ECO:0000256" key="11">
    <source>
        <dbReference type="ARBA" id="ARBA00049340"/>
    </source>
</evidence>
<feature type="region of interest" description="Disordered" evidence="13">
    <location>
        <begin position="570"/>
        <end position="591"/>
    </location>
</feature>
<dbReference type="CDD" id="cd04208">
    <property type="entry name" value="CuRO_2_CuNIR"/>
    <property type="match status" value="1"/>
</dbReference>
<keyword evidence="17" id="KW-1185">Reference proteome</keyword>
<evidence type="ECO:0000313" key="16">
    <source>
        <dbReference type="EMBL" id="GEN78781.1"/>
    </source>
</evidence>
<dbReference type="InterPro" id="IPR045087">
    <property type="entry name" value="Cu-oxidase_fam"/>
</dbReference>
<accession>A0A511YUB1</accession>
<feature type="binding site" description="type 1 copper site" evidence="12">
    <location>
        <position position="681"/>
    </location>
    <ligand>
        <name>Cu cation</name>
        <dbReference type="ChEBI" id="CHEBI:23378"/>
        <label>1</label>
    </ligand>
</feature>
<dbReference type="PRINTS" id="PR00695">
    <property type="entry name" value="CUNO2RDTASE"/>
</dbReference>
<dbReference type="EC" id="1.7.2.1" evidence="5"/>
<dbReference type="AlphaFoldDB" id="A0A511YUB1"/>
<feature type="domain" description="Plastocyanin-like" evidence="15">
    <location>
        <begin position="629"/>
        <end position="738"/>
    </location>
</feature>
<evidence type="ECO:0000256" key="13">
    <source>
        <dbReference type="SAM" id="MobiDB-lite"/>
    </source>
</evidence>
<sequence length="887" mass="90523">MAGVQIDAGGVRSAPGGRARWLVRTNALVVAWLGLAVVVAVGHRWIPAASWLMTHLLLLGAASTALLIWTAHFAQALGRRPLPGGTRQQAVRLALHTLGAVAVVTGLVTTVGAAVTAGAAIVAGTVLWHAAALVGALRGGLGGRLSWTTWAFVASALALPVGAFLGRLLVSAGGELAGRAYVGHVASMLLGWVGLAVVGTLVTLWPTMLRVQLDDAAERAGRRGLVVLAGSLAVQVAGTGIGWRWLLVAGLAGYVVGLVVAWRPHVAQVRRRPPEGFAPWSVGAGLAWLAGAVGVWAAVAATSPTWATLQGRTGALVAPLAVGFTGQVLLGSLAHLGPMALGGGPGAVRAARDVVDRGAGARLVLANGGLLLFVLPAPSLVRVAASMLALVALAATPALLVRAAVVARRARRSAEASGTRGLPVAVPGGLEAPRRRHRRSALAGGVALAVAVAGAVAADPAAAGLGAAADAGVAATGRVVEVEVVARDMRFEPASVTVESGDRLVVVLANADDVAHDLVLDSGASSGRVAPGGTGRLEVEVVGRALDGWCSVTGHRQMGMTFRVEVAGAETAGTGPAPGHDGGHQDPAAAPSAAEDLDLMADPGLGFEAYDAALPPAPDAAVHRVRLEVTEVEREVAPGVRQTVWTFGGTAPGPVLRGRVGDRFEVTLVNDGTIGHSIDFHAGALAPAGPMRTIEPGEELTYTFTATRSGIWMYHCSTMPMSLHIANGMFGAVVIDPPDLPPVDREYLLVQSELYLGPQGGTADERAVADETPDAVAFNGYAAQYDHAPLPVRVGERVRIWVLDAGPNRATSFHVVGGQFETVFREGAWLLGGPGAAPTTGGAQALALQPAEGGFVELVLPEPGQYPFVSHVMVDAERGAHGLLDAR</sequence>
<evidence type="ECO:0000256" key="3">
    <source>
        <dbReference type="ARBA" id="ARBA00010609"/>
    </source>
</evidence>
<dbReference type="PANTHER" id="PTHR11709">
    <property type="entry name" value="MULTI-COPPER OXIDASE"/>
    <property type="match status" value="1"/>
</dbReference>
<evidence type="ECO:0000256" key="7">
    <source>
        <dbReference type="ARBA" id="ARBA00022723"/>
    </source>
</evidence>
<feature type="binding site" description="type 1 copper site" evidence="12">
    <location>
        <position position="715"/>
    </location>
    <ligand>
        <name>Cu cation</name>
        <dbReference type="ChEBI" id="CHEBI:23378"/>
        <label>1</label>
    </ligand>
</feature>
<dbReference type="InterPro" id="IPR001287">
    <property type="entry name" value="NO2-reductase_Cu"/>
</dbReference>
<feature type="compositionally biased region" description="Low complexity" evidence="13">
    <location>
        <begin position="570"/>
        <end position="579"/>
    </location>
</feature>
<feature type="transmembrane region" description="Helical" evidence="14">
    <location>
        <begin position="383"/>
        <end position="405"/>
    </location>
</feature>
<feature type="transmembrane region" description="Helical" evidence="14">
    <location>
        <begin position="149"/>
        <end position="169"/>
    </location>
</feature>
<comment type="caution">
    <text evidence="16">The sequence shown here is derived from an EMBL/GenBank/DDBJ whole genome shotgun (WGS) entry which is preliminary data.</text>
</comment>
<comment type="similarity">
    <text evidence="3">Belongs to the multicopper oxidase family.</text>
</comment>
<dbReference type="Pfam" id="PF07732">
    <property type="entry name" value="Cu-oxidase_3"/>
    <property type="match status" value="1"/>
</dbReference>
<evidence type="ECO:0000256" key="14">
    <source>
        <dbReference type="SAM" id="Phobius"/>
    </source>
</evidence>
<dbReference type="SUPFAM" id="SSF49503">
    <property type="entry name" value="Cupredoxins"/>
    <property type="match status" value="3"/>
</dbReference>
<keyword evidence="14" id="KW-0812">Transmembrane</keyword>
<evidence type="ECO:0000256" key="4">
    <source>
        <dbReference type="ARBA" id="ARBA00011233"/>
    </source>
</evidence>
<feature type="transmembrane region" description="Helical" evidence="14">
    <location>
        <begin position="114"/>
        <end position="137"/>
    </location>
</feature>
<feature type="binding site" description="type 1 copper site" evidence="12">
    <location>
        <position position="724"/>
    </location>
    <ligand>
        <name>Cu cation</name>
        <dbReference type="ChEBI" id="CHEBI:23378"/>
        <label>1</label>
    </ligand>
</feature>
<feature type="transmembrane region" description="Helical" evidence="14">
    <location>
        <begin position="282"/>
        <end position="303"/>
    </location>
</feature>
<feature type="transmembrane region" description="Helical" evidence="14">
    <location>
        <begin position="359"/>
        <end position="377"/>
    </location>
</feature>
<reference evidence="16 17" key="1">
    <citation type="submission" date="2019-07" db="EMBL/GenBank/DDBJ databases">
        <title>Whole genome shotgun sequence of Actinotalea fermentans NBRC 105374.</title>
        <authorList>
            <person name="Hosoyama A."/>
            <person name="Uohara A."/>
            <person name="Ohji S."/>
            <person name="Ichikawa N."/>
        </authorList>
    </citation>
    <scope>NUCLEOTIDE SEQUENCE [LARGE SCALE GENOMIC DNA]</scope>
    <source>
        <strain evidence="16 17">NBRC 105374</strain>
    </source>
</reference>
<dbReference type="PANTHER" id="PTHR11709:SF394">
    <property type="entry name" value="FI03373P-RELATED"/>
    <property type="match status" value="1"/>
</dbReference>
<feature type="transmembrane region" description="Helical" evidence="14">
    <location>
        <begin position="220"/>
        <end position="237"/>
    </location>
</feature>
<evidence type="ECO:0000256" key="6">
    <source>
        <dbReference type="ARBA" id="ARBA00017290"/>
    </source>
</evidence>
<feature type="transmembrane region" description="Helical" evidence="14">
    <location>
        <begin position="90"/>
        <end position="108"/>
    </location>
</feature>
<dbReference type="InterPro" id="IPR008972">
    <property type="entry name" value="Cupredoxin"/>
</dbReference>
<feature type="transmembrane region" description="Helical" evidence="14">
    <location>
        <begin position="189"/>
        <end position="208"/>
    </location>
</feature>
<comment type="cofactor">
    <cofactor evidence="2 12">
        <name>Cu(2+)</name>
        <dbReference type="ChEBI" id="CHEBI:29036"/>
    </cofactor>
</comment>
<protein>
    <recommendedName>
        <fullName evidence="6">Copper-containing nitrite reductase</fullName>
        <ecNumber evidence="5">1.7.2.1</ecNumber>
    </recommendedName>
</protein>
<evidence type="ECO:0000256" key="2">
    <source>
        <dbReference type="ARBA" id="ARBA00001973"/>
    </source>
</evidence>
<dbReference type="CDD" id="cd11020">
    <property type="entry name" value="CuRO_1_CuNIR"/>
    <property type="match status" value="1"/>
</dbReference>
<evidence type="ECO:0000256" key="12">
    <source>
        <dbReference type="PIRSR" id="PIRSR601287-1"/>
    </source>
</evidence>
<comment type="catalytic activity">
    <reaction evidence="11">
        <text>nitric oxide + Fe(III)-[cytochrome c] + H2O = Fe(II)-[cytochrome c] + nitrite + 2 H(+)</text>
        <dbReference type="Rhea" id="RHEA:15233"/>
        <dbReference type="Rhea" id="RHEA-COMP:10350"/>
        <dbReference type="Rhea" id="RHEA-COMP:14399"/>
        <dbReference type="ChEBI" id="CHEBI:15377"/>
        <dbReference type="ChEBI" id="CHEBI:15378"/>
        <dbReference type="ChEBI" id="CHEBI:16301"/>
        <dbReference type="ChEBI" id="CHEBI:16480"/>
        <dbReference type="ChEBI" id="CHEBI:29033"/>
        <dbReference type="ChEBI" id="CHEBI:29034"/>
        <dbReference type="EC" id="1.7.2.1"/>
    </reaction>
</comment>
<feature type="transmembrane region" description="Helical" evidence="14">
    <location>
        <begin position="315"/>
        <end position="338"/>
    </location>
</feature>
<evidence type="ECO:0000256" key="9">
    <source>
        <dbReference type="ARBA" id="ARBA00023002"/>
    </source>
</evidence>
<gene>
    <name evidence="16" type="ORF">AFE02nite_05150</name>
</gene>
<feature type="transmembrane region" description="Helical" evidence="14">
    <location>
        <begin position="48"/>
        <end position="69"/>
    </location>
</feature>
<keyword evidence="7 12" id="KW-0479">Metal-binding</keyword>
<dbReference type="Proteomes" id="UP000321484">
    <property type="component" value="Unassembled WGS sequence"/>
</dbReference>
<comment type="subunit">
    <text evidence="4">Homotrimer.</text>
</comment>
<keyword evidence="8" id="KW-0677">Repeat</keyword>
<feature type="binding site" description="type 1 copper site" evidence="12">
    <location>
        <position position="716"/>
    </location>
    <ligand>
        <name>Cu cation</name>
        <dbReference type="ChEBI" id="CHEBI:23378"/>
        <label>1</label>
    </ligand>
</feature>
<dbReference type="EMBL" id="BJYK01000001">
    <property type="protein sequence ID" value="GEN78781.1"/>
    <property type="molecule type" value="Genomic_DNA"/>
</dbReference>
<keyword evidence="10 12" id="KW-0186">Copper</keyword>
<evidence type="ECO:0000259" key="15">
    <source>
        <dbReference type="Pfam" id="PF07732"/>
    </source>
</evidence>
<keyword evidence="14" id="KW-1133">Transmembrane helix</keyword>
<feature type="binding site" description="type 1 copper site" evidence="12">
    <location>
        <position position="871"/>
    </location>
    <ligand>
        <name>Cu cation</name>
        <dbReference type="ChEBI" id="CHEBI:23378"/>
        <label>1</label>
    </ligand>
</feature>
<evidence type="ECO:0000256" key="1">
    <source>
        <dbReference type="ARBA" id="ARBA00001960"/>
    </source>
</evidence>
<feature type="transmembrane region" description="Helical" evidence="14">
    <location>
        <begin position="440"/>
        <end position="458"/>
    </location>
</feature>
<organism evidence="16 17">
    <name type="scientific">Actinotalea fermentans</name>
    <dbReference type="NCBI Taxonomy" id="43671"/>
    <lineage>
        <taxon>Bacteria</taxon>
        <taxon>Bacillati</taxon>
        <taxon>Actinomycetota</taxon>
        <taxon>Actinomycetes</taxon>
        <taxon>Micrococcales</taxon>
        <taxon>Cellulomonadaceae</taxon>
        <taxon>Actinotalea</taxon>
    </lineage>
</organism>
<name>A0A511YUB1_9CELL</name>
<dbReference type="GO" id="GO:0005507">
    <property type="term" value="F:copper ion binding"/>
    <property type="evidence" value="ECO:0007669"/>
    <property type="project" value="InterPro"/>
</dbReference>
<feature type="transmembrane region" description="Helical" evidence="14">
    <location>
        <begin position="21"/>
        <end position="42"/>
    </location>
</feature>
<dbReference type="GO" id="GO:0050421">
    <property type="term" value="F:nitrite reductase (NO-forming) activity"/>
    <property type="evidence" value="ECO:0007669"/>
    <property type="project" value="UniProtKB-EC"/>
</dbReference>
<proteinExistence type="inferred from homology"/>